<evidence type="ECO:0000256" key="5">
    <source>
        <dbReference type="ARBA" id="ARBA00022695"/>
    </source>
</evidence>
<evidence type="ECO:0000256" key="7">
    <source>
        <dbReference type="ARBA" id="ARBA00023158"/>
    </source>
</evidence>
<dbReference type="PANTHER" id="PTHR23079">
    <property type="entry name" value="RNA-DEPENDENT RNA POLYMERASE"/>
    <property type="match status" value="1"/>
</dbReference>
<dbReference type="GO" id="GO:0031380">
    <property type="term" value="C:nuclear RNA-directed RNA polymerase complex"/>
    <property type="evidence" value="ECO:0007669"/>
    <property type="project" value="TreeGrafter"/>
</dbReference>
<organism evidence="12 13">
    <name type="scientific">Aspergillus ruber (strain CBS 135680)</name>
    <dbReference type="NCBI Taxonomy" id="1388766"/>
    <lineage>
        <taxon>Eukaryota</taxon>
        <taxon>Fungi</taxon>
        <taxon>Dikarya</taxon>
        <taxon>Ascomycota</taxon>
        <taxon>Pezizomycotina</taxon>
        <taxon>Eurotiomycetes</taxon>
        <taxon>Eurotiomycetidae</taxon>
        <taxon>Eurotiales</taxon>
        <taxon>Aspergillaceae</taxon>
        <taxon>Aspergillus</taxon>
        <taxon>Aspergillus subgen. Aspergillus</taxon>
    </lineage>
</organism>
<dbReference type="Proteomes" id="UP000019804">
    <property type="component" value="Unassembled WGS sequence"/>
</dbReference>
<keyword evidence="7" id="KW-0943">RNA-mediated gene silencing</keyword>
<dbReference type="GeneID" id="63702262"/>
<dbReference type="Pfam" id="PF05183">
    <property type="entry name" value="RdRP"/>
    <property type="match status" value="1"/>
</dbReference>
<dbReference type="GO" id="GO:0003968">
    <property type="term" value="F:RNA-directed RNA polymerase activity"/>
    <property type="evidence" value="ECO:0007669"/>
    <property type="project" value="UniProtKB-KW"/>
</dbReference>
<dbReference type="GO" id="GO:0030422">
    <property type="term" value="P:siRNA processing"/>
    <property type="evidence" value="ECO:0007669"/>
    <property type="project" value="TreeGrafter"/>
</dbReference>
<comment type="similarity">
    <text evidence="1">Belongs to the RdRP family.</text>
</comment>
<reference evidence="13" key="1">
    <citation type="journal article" date="2014" name="Nat. Commun.">
        <title>Genomic adaptations of the halophilic Dead Sea filamentous fungus Eurotium rubrum.</title>
        <authorList>
            <person name="Kis-Papo T."/>
            <person name="Weig A.R."/>
            <person name="Riley R."/>
            <person name="Persoh D."/>
            <person name="Salamov A."/>
            <person name="Sun H."/>
            <person name="Lipzen A."/>
            <person name="Wasser S.P."/>
            <person name="Rambold G."/>
            <person name="Grigoriev I.V."/>
            <person name="Nevo E."/>
        </authorList>
    </citation>
    <scope>NUCLEOTIDE SEQUENCE [LARGE SCALE GENOMIC DNA]</scope>
    <source>
        <strain evidence="13">CBS 135680</strain>
    </source>
</reference>
<evidence type="ECO:0000259" key="11">
    <source>
        <dbReference type="Pfam" id="PF26253"/>
    </source>
</evidence>
<evidence type="ECO:0000256" key="2">
    <source>
        <dbReference type="ARBA" id="ARBA00012494"/>
    </source>
</evidence>
<evidence type="ECO:0000256" key="3">
    <source>
        <dbReference type="ARBA" id="ARBA00022484"/>
    </source>
</evidence>
<evidence type="ECO:0000256" key="6">
    <source>
        <dbReference type="ARBA" id="ARBA00022884"/>
    </source>
</evidence>
<keyword evidence="5" id="KW-0548">Nucleotidyltransferase</keyword>
<evidence type="ECO:0000313" key="13">
    <source>
        <dbReference type="Proteomes" id="UP000019804"/>
    </source>
</evidence>
<dbReference type="EC" id="2.7.7.48" evidence="2"/>
<feature type="region of interest" description="Disordered" evidence="9">
    <location>
        <begin position="1359"/>
        <end position="1393"/>
    </location>
</feature>
<dbReference type="Pfam" id="PF26253">
    <property type="entry name" value="RdRP_head"/>
    <property type="match status" value="1"/>
</dbReference>
<dbReference type="InterPro" id="IPR057596">
    <property type="entry name" value="RDRP_core"/>
</dbReference>
<feature type="compositionally biased region" description="Low complexity" evidence="9">
    <location>
        <begin position="65"/>
        <end position="83"/>
    </location>
</feature>
<keyword evidence="6" id="KW-0694">RNA-binding</keyword>
<feature type="compositionally biased region" description="Basic and acidic residues" evidence="9">
    <location>
        <begin position="29"/>
        <end position="50"/>
    </location>
</feature>
<dbReference type="InterPro" id="IPR007855">
    <property type="entry name" value="RDRP"/>
</dbReference>
<dbReference type="EMBL" id="KK088419">
    <property type="protein sequence ID" value="EYE96151.1"/>
    <property type="molecule type" value="Genomic_DNA"/>
</dbReference>
<dbReference type="RefSeq" id="XP_040639839.1">
    <property type="nucleotide sequence ID" value="XM_040787138.1"/>
</dbReference>
<feature type="domain" description="RDRP C-terminal head" evidence="11">
    <location>
        <begin position="1208"/>
        <end position="1354"/>
    </location>
</feature>
<protein>
    <recommendedName>
        <fullName evidence="2">RNA-directed RNA polymerase</fullName>
        <ecNumber evidence="2">2.7.7.48</ecNumber>
    </recommendedName>
</protein>
<keyword evidence="13" id="KW-1185">Reference proteome</keyword>
<feature type="compositionally biased region" description="Low complexity" evidence="9">
    <location>
        <begin position="113"/>
        <end position="139"/>
    </location>
</feature>
<dbReference type="InterPro" id="IPR058752">
    <property type="entry name" value="RDRP_C_head"/>
</dbReference>
<feature type="domain" description="RDRP core" evidence="10">
    <location>
        <begin position="609"/>
        <end position="1187"/>
    </location>
</feature>
<sequence length="1535" mass="174148">MEGKGKNNMRYNQNKRGRGAYRNPKMQRQRLESHEQALETDKVNEKDYPVIHHYPAAHEAMGTESSASSSSSSGFSSSSFPSHPSRRRNARRGRSEGNFLHQTVGSRVNSPAPSGFLTPSSPSSSSPLDDYSTFSSSYPPSSPSPLIDTSEKPVLIGGNANMLTLPPREIEEQPSSQLLPGWKHWETVAVILANVPLEADTFTIWKAFKKEGNIFSIDLFTDTHGNRDSKGKIRFKPAPHTDFWRANTYTITLSDGQPATIFIRLDRKHQLYRIPSLVQHNLSFPMEVNLPIVSLDIGVLINETTMLPMRTVGTGRNEQPSLVLDLKRRALFVYFQLPIFNSIYKPTSSADVYQEYRLKIPFTQLTRIFQTHDLASECTSHFTFLESPAIYHRRIKNIQSTFVDETSWRDGDTWYRQTHVVHNPQAQATLPTSLRKQNPVIDIGRWNAFKIMYPKNSNDNGNLMLVCNILRDYNVTIKDTDCFTQCDSAQQKSPPIWRWIDLSESRNRASSSSLDDLVDEDYINLPFSVRYQLEVCLSNGYLSEFTMPREFASKLFELDEEDARKLLEHVATKKEVFHDPMKIFDLKFIRGVTNAKIPPYCCYMRSARITPSTIYYSTPTVDISNRVIRYFIEYADRFLRVRFTDEKLIGRINSTNDNTMNEVFTRVKRTLANGITIGDRHYEFLAFGNSQFREHGAYFFAPLPNLTASNIRAWMGHFNDIRNVAKYAARLGQCFSTTRAVAGCPVQVRKIDDVVRNGYNFSDGVGRISKFLAQMATSELKIRTLTGDVPSAFQFRLGGSKGMLTVSSQAQRQEVHIRNSQDKFTAAHNGLEIIRWSQFSLATLNRQLIIVLSTLGIRDEVFHARLRTMLKGLDEAMTSDPQAIYLLKKYVDPNQMTLTVSQMVLDGFRKSQEPFLTSILRLWRAWHLKYLKEKAKIVVDQGASVLGCMDETGTLKGYFHNAIPSKDAPYEEKLAALPEIFLQVSRPDKGGKYEVIKGVCILARNPSLHPGDIRVVKAINVPELSHLQNVVVMPQTGDRDVPSMCSGGDLDGDDYLVIWDKELVPDDWFRKPMNYASNKARDLDHDVTVGEITSFFVTYMKNDCLPRIAHAHLAWADYLEEGVDNDKCMQLAQLHSDAVDYNKTGNPANMVRTLQPKKWPHFMEKRHKPREQIYHSKKILGQLYDAVERVDFVPGLELSFDQRILDCDLEVTEDLVKFSKKLKYEYDSAMRRIMAQHEIKTEFEVWSTFVLSHANMSKDYKFHEELGTISVSLREMHRKQCYEKVGGRNFQQLAPLAVAMYRITHEEMAAALSKHRQENPPDERLFRRSAPKMDKLPLISFPWLLPHILGKIALGHYESPGKPTEKSDQNLFEEASPNSDNHDTVAEPESDVQKVNATETIQSDPFGLFTGNNHLPDDPSPTIKCPAPGVQESSASVNQLIDFGFSKSPPTITSQVNADLGMCSNLLELENLNLGCDEPATTTAAAAASPKHDLEKAGITENVIEGTETEHTEIVEDERDLEPDPVDKLNALLGF</sequence>
<keyword evidence="3" id="KW-0696">RNA-directed RNA polymerase</keyword>
<evidence type="ECO:0000256" key="1">
    <source>
        <dbReference type="ARBA" id="ARBA00005762"/>
    </source>
</evidence>
<gene>
    <name evidence="12" type="ORF">EURHEDRAFT_530119</name>
</gene>
<evidence type="ECO:0000256" key="9">
    <source>
        <dbReference type="SAM" id="MobiDB-lite"/>
    </source>
</evidence>
<dbReference type="STRING" id="1388766.A0A017SHD0"/>
<dbReference type="OrthoDB" id="6513042at2759"/>
<dbReference type="HOGENOM" id="CLU_001366_0_0_1"/>
<proteinExistence type="inferred from homology"/>
<name>A0A017SHD0_ASPRC</name>
<accession>A0A017SHD0</accession>
<keyword evidence="4" id="KW-0808">Transferase</keyword>
<evidence type="ECO:0000256" key="4">
    <source>
        <dbReference type="ARBA" id="ARBA00022679"/>
    </source>
</evidence>
<evidence type="ECO:0000256" key="8">
    <source>
        <dbReference type="ARBA" id="ARBA00048744"/>
    </source>
</evidence>
<dbReference type="GO" id="GO:0003723">
    <property type="term" value="F:RNA binding"/>
    <property type="evidence" value="ECO:0007669"/>
    <property type="project" value="UniProtKB-KW"/>
</dbReference>
<feature type="region of interest" description="Disordered" evidence="9">
    <location>
        <begin position="1"/>
        <end position="152"/>
    </location>
</feature>
<feature type="compositionally biased region" description="Polar residues" evidence="9">
    <location>
        <begin position="100"/>
        <end position="112"/>
    </location>
</feature>
<dbReference type="PANTHER" id="PTHR23079:SF55">
    <property type="entry name" value="RNA-DIRECTED RNA POLYMERASE"/>
    <property type="match status" value="1"/>
</dbReference>
<comment type="catalytic activity">
    <reaction evidence="8">
        <text>RNA(n) + a ribonucleoside 5'-triphosphate = RNA(n+1) + diphosphate</text>
        <dbReference type="Rhea" id="RHEA:21248"/>
        <dbReference type="Rhea" id="RHEA-COMP:14527"/>
        <dbReference type="Rhea" id="RHEA-COMP:17342"/>
        <dbReference type="ChEBI" id="CHEBI:33019"/>
        <dbReference type="ChEBI" id="CHEBI:61557"/>
        <dbReference type="ChEBI" id="CHEBI:140395"/>
        <dbReference type="EC" id="2.7.7.48"/>
    </reaction>
</comment>
<evidence type="ECO:0000313" key="12">
    <source>
        <dbReference type="EMBL" id="EYE96151.1"/>
    </source>
</evidence>
<evidence type="ECO:0000259" key="10">
    <source>
        <dbReference type="Pfam" id="PF05183"/>
    </source>
</evidence>